<feature type="transmembrane region" description="Helical" evidence="5">
    <location>
        <begin position="12"/>
        <end position="30"/>
    </location>
</feature>
<dbReference type="InterPro" id="IPR004695">
    <property type="entry name" value="SLAC1/Mae1/Ssu1/TehA"/>
</dbReference>
<protein>
    <submittedName>
        <fullName evidence="6">Exfoliative toxin A/B</fullName>
    </submittedName>
</protein>
<feature type="transmembrane region" description="Helical" evidence="5">
    <location>
        <begin position="125"/>
        <end position="148"/>
    </location>
</feature>
<evidence type="ECO:0000256" key="2">
    <source>
        <dbReference type="ARBA" id="ARBA00022692"/>
    </source>
</evidence>
<evidence type="ECO:0000256" key="3">
    <source>
        <dbReference type="ARBA" id="ARBA00022989"/>
    </source>
</evidence>
<reference evidence="6 7" key="1">
    <citation type="submission" date="2016-10" db="EMBL/GenBank/DDBJ databases">
        <authorList>
            <person name="de Groot N.N."/>
        </authorList>
    </citation>
    <scope>NUCLEOTIDE SEQUENCE [LARGE SCALE GENOMIC DNA]</scope>
    <source>
        <strain evidence="6 7">DSM 18978</strain>
    </source>
</reference>
<evidence type="ECO:0000256" key="4">
    <source>
        <dbReference type="ARBA" id="ARBA00023136"/>
    </source>
</evidence>
<feature type="transmembrane region" description="Helical" evidence="5">
    <location>
        <begin position="92"/>
        <end position="113"/>
    </location>
</feature>
<dbReference type="RefSeq" id="WP_091541390.1">
    <property type="nucleotide sequence ID" value="NZ_FMUS01000006.1"/>
</dbReference>
<dbReference type="Pfam" id="PF03595">
    <property type="entry name" value="SLAC1"/>
    <property type="match status" value="1"/>
</dbReference>
<dbReference type="GO" id="GO:0046583">
    <property type="term" value="F:monoatomic cation efflux transmembrane transporter activity"/>
    <property type="evidence" value="ECO:0007669"/>
    <property type="project" value="TreeGrafter"/>
</dbReference>
<keyword evidence="4 5" id="KW-0472">Membrane</keyword>
<name>A0A1G5F577_9FIRM</name>
<evidence type="ECO:0000256" key="5">
    <source>
        <dbReference type="SAM" id="Phobius"/>
    </source>
</evidence>
<proteinExistence type="predicted"/>
<feature type="transmembrane region" description="Helical" evidence="5">
    <location>
        <begin position="184"/>
        <end position="205"/>
    </location>
</feature>
<keyword evidence="2 5" id="KW-0812">Transmembrane</keyword>
<evidence type="ECO:0000256" key="1">
    <source>
        <dbReference type="ARBA" id="ARBA00004141"/>
    </source>
</evidence>
<feature type="transmembrane region" description="Helical" evidence="5">
    <location>
        <begin position="211"/>
        <end position="233"/>
    </location>
</feature>
<feature type="transmembrane region" description="Helical" evidence="5">
    <location>
        <begin position="272"/>
        <end position="295"/>
    </location>
</feature>
<feature type="transmembrane region" description="Helical" evidence="5">
    <location>
        <begin position="240"/>
        <end position="260"/>
    </location>
</feature>
<dbReference type="Proteomes" id="UP000198636">
    <property type="component" value="Unassembled WGS sequence"/>
</dbReference>
<accession>A0A1G5F577</accession>
<feature type="transmembrane region" description="Helical" evidence="5">
    <location>
        <begin position="154"/>
        <end position="172"/>
    </location>
</feature>
<dbReference type="STRING" id="1120976.SAMN03080606_01327"/>
<dbReference type="PANTHER" id="PTHR37955:SF1">
    <property type="entry name" value="DEP DOMAIN-CONTAINING PROTEIN"/>
    <property type="match status" value="1"/>
</dbReference>
<dbReference type="CDD" id="cd09325">
    <property type="entry name" value="TDT_C4-dicarb_trans"/>
    <property type="match status" value="1"/>
</dbReference>
<dbReference type="AlphaFoldDB" id="A0A1G5F577"/>
<dbReference type="PANTHER" id="PTHR37955">
    <property type="entry name" value="TELLURITE RESISTANCE PROTEIN TEHA"/>
    <property type="match status" value="1"/>
</dbReference>
<evidence type="ECO:0000313" key="7">
    <source>
        <dbReference type="Proteomes" id="UP000198636"/>
    </source>
</evidence>
<dbReference type="Gene3D" id="1.50.10.150">
    <property type="entry name" value="Voltage-dependent anion channel"/>
    <property type="match status" value="1"/>
</dbReference>
<sequence length="317" mass="35457">MDKVIKKIPIPMAGLMLALATTGNLVLSYGSIYRNIFGVISAIILLLILIKLANNPNALVEGFENPVVASVTPTLTMGVMILSTYLKPYLPTIAYMIWLLGLTLHALLIIYFTKKYILSFNIKKVFPSYFVVYVGIVVGSVTAPVYGLSNWGQILFWFGFVSYLILLPLVLYRVFSVKEIPEAALPTIIIFAAPASLCLAGYLNSFQEKNIYIVGFLAILSLLMVTSSIFYMLKLFKLKFYPSYSAFTFPFVISAVAIKATNGFLVTSNRGIASLFYVVKFLELWSITMVLYVLVRYIMFLMPEKDVVLKEKSTPLL</sequence>
<dbReference type="GO" id="GO:0005886">
    <property type="term" value="C:plasma membrane"/>
    <property type="evidence" value="ECO:0007669"/>
    <property type="project" value="TreeGrafter"/>
</dbReference>
<dbReference type="InterPro" id="IPR052951">
    <property type="entry name" value="Tellurite_res_ion_channel"/>
</dbReference>
<organism evidence="6 7">
    <name type="scientific">Alkaliphilus peptidifermentans DSM 18978</name>
    <dbReference type="NCBI Taxonomy" id="1120976"/>
    <lineage>
        <taxon>Bacteria</taxon>
        <taxon>Bacillati</taxon>
        <taxon>Bacillota</taxon>
        <taxon>Clostridia</taxon>
        <taxon>Peptostreptococcales</taxon>
        <taxon>Natronincolaceae</taxon>
        <taxon>Alkaliphilus</taxon>
    </lineage>
</organism>
<dbReference type="OrthoDB" id="309023at2"/>
<evidence type="ECO:0000313" key="6">
    <source>
        <dbReference type="EMBL" id="SCY33778.1"/>
    </source>
</evidence>
<gene>
    <name evidence="6" type="ORF">SAMN03080606_01327</name>
</gene>
<keyword evidence="7" id="KW-1185">Reference proteome</keyword>
<dbReference type="EMBL" id="FMUS01000006">
    <property type="protein sequence ID" value="SCY33778.1"/>
    <property type="molecule type" value="Genomic_DNA"/>
</dbReference>
<dbReference type="InterPro" id="IPR038665">
    <property type="entry name" value="Voltage-dep_anion_channel_sf"/>
</dbReference>
<comment type="subcellular location">
    <subcellularLocation>
        <location evidence="1">Membrane</location>
        <topology evidence="1">Multi-pass membrane protein</topology>
    </subcellularLocation>
</comment>
<keyword evidence="3 5" id="KW-1133">Transmembrane helix</keyword>
<feature type="transmembrane region" description="Helical" evidence="5">
    <location>
        <begin position="36"/>
        <end position="54"/>
    </location>
</feature>